<comment type="catalytic activity">
    <reaction evidence="1 9">
        <text>Endonucleolytic cleavage to 5'-phosphomonoester.</text>
        <dbReference type="EC" id="3.1.26.3"/>
    </reaction>
</comment>
<name>A0A3P1SGE8_9ACTO</name>
<feature type="domain" description="RNase III" evidence="11">
    <location>
        <begin position="29"/>
        <end position="141"/>
    </location>
</feature>
<dbReference type="GO" id="GO:0008033">
    <property type="term" value="P:tRNA processing"/>
    <property type="evidence" value="ECO:0007669"/>
    <property type="project" value="UniProtKB-KW"/>
</dbReference>
<evidence type="ECO:0000259" key="10">
    <source>
        <dbReference type="PROSITE" id="PS50137"/>
    </source>
</evidence>
<evidence type="ECO:0000256" key="2">
    <source>
        <dbReference type="ARBA" id="ARBA00010183"/>
    </source>
</evidence>
<dbReference type="PROSITE" id="PS50142">
    <property type="entry name" value="RNASE_3_2"/>
    <property type="match status" value="1"/>
</dbReference>
<keyword evidence="9" id="KW-0963">Cytoplasm</keyword>
<dbReference type="CDD" id="cd10845">
    <property type="entry name" value="DSRM_RNAse_III_family"/>
    <property type="match status" value="1"/>
</dbReference>
<dbReference type="InterPro" id="IPR000999">
    <property type="entry name" value="RNase_III_dom"/>
</dbReference>
<keyword evidence="13" id="KW-1185">Reference proteome</keyword>
<dbReference type="InterPro" id="IPR036389">
    <property type="entry name" value="RNase_III_sf"/>
</dbReference>
<dbReference type="OrthoDB" id="9805026at2"/>
<dbReference type="GO" id="GO:0004525">
    <property type="term" value="F:ribonuclease III activity"/>
    <property type="evidence" value="ECO:0007669"/>
    <property type="project" value="UniProtKB-UniRule"/>
</dbReference>
<keyword evidence="4 9" id="KW-0507">mRNA processing</keyword>
<dbReference type="PANTHER" id="PTHR11207">
    <property type="entry name" value="RIBONUCLEASE III"/>
    <property type="match status" value="1"/>
</dbReference>
<dbReference type="SUPFAM" id="SSF54768">
    <property type="entry name" value="dsRNA-binding domain-like"/>
    <property type="match status" value="1"/>
</dbReference>
<evidence type="ECO:0000313" key="13">
    <source>
        <dbReference type="Proteomes" id="UP000280444"/>
    </source>
</evidence>
<evidence type="ECO:0000256" key="8">
    <source>
        <dbReference type="ARBA" id="ARBA00022884"/>
    </source>
</evidence>
<evidence type="ECO:0000256" key="4">
    <source>
        <dbReference type="ARBA" id="ARBA00022664"/>
    </source>
</evidence>
<keyword evidence="9" id="KW-0819">tRNA processing</keyword>
<feature type="domain" description="DRBM" evidence="10">
    <location>
        <begin position="168"/>
        <end position="238"/>
    </location>
</feature>
<dbReference type="InterPro" id="IPR011907">
    <property type="entry name" value="RNase_III"/>
</dbReference>
<keyword evidence="8 9" id="KW-0694">RNA-binding</keyword>
<dbReference type="GO" id="GO:0010468">
    <property type="term" value="P:regulation of gene expression"/>
    <property type="evidence" value="ECO:0007669"/>
    <property type="project" value="TreeGrafter"/>
</dbReference>
<dbReference type="Pfam" id="PF00035">
    <property type="entry name" value="dsrm"/>
    <property type="match status" value="1"/>
</dbReference>
<evidence type="ECO:0000256" key="9">
    <source>
        <dbReference type="HAMAP-Rule" id="MF_00104"/>
    </source>
</evidence>
<evidence type="ECO:0000256" key="3">
    <source>
        <dbReference type="ARBA" id="ARBA00022552"/>
    </source>
</evidence>
<dbReference type="SMART" id="SM00358">
    <property type="entry name" value="DSRM"/>
    <property type="match status" value="1"/>
</dbReference>
<dbReference type="GO" id="GO:0019843">
    <property type="term" value="F:rRNA binding"/>
    <property type="evidence" value="ECO:0007669"/>
    <property type="project" value="UniProtKB-KW"/>
</dbReference>
<dbReference type="SMART" id="SM00535">
    <property type="entry name" value="RIBOc"/>
    <property type="match status" value="1"/>
</dbReference>
<comment type="function">
    <text evidence="9">Digests double-stranded RNA. Involved in the processing of primary rRNA transcript to yield the immediate precursors to the large and small rRNAs (23S and 16S). Processes some mRNAs, and tRNAs when they are encoded in the rRNA operon. Processes pre-crRNA and tracrRNA of type II CRISPR loci if present in the organism.</text>
</comment>
<keyword evidence="5 9" id="KW-0540">Nuclease</keyword>
<feature type="binding site" evidence="9">
    <location>
        <position position="130"/>
    </location>
    <ligand>
        <name>Mg(2+)</name>
        <dbReference type="ChEBI" id="CHEBI:18420"/>
    </ligand>
</feature>
<dbReference type="HAMAP" id="MF_00104">
    <property type="entry name" value="RNase_III"/>
    <property type="match status" value="1"/>
</dbReference>
<dbReference type="FunFam" id="1.10.1520.10:FF:000001">
    <property type="entry name" value="Ribonuclease 3"/>
    <property type="match status" value="1"/>
</dbReference>
<keyword evidence="9" id="KW-0460">Magnesium</keyword>
<dbReference type="GO" id="GO:0006364">
    <property type="term" value="P:rRNA processing"/>
    <property type="evidence" value="ECO:0007669"/>
    <property type="project" value="UniProtKB-UniRule"/>
</dbReference>
<keyword evidence="7 9" id="KW-0378">Hydrolase</keyword>
<accession>A0A3P1SGE8</accession>
<dbReference type="EMBL" id="RQZF01000001">
    <property type="protein sequence ID" value="RRC96361.1"/>
    <property type="molecule type" value="Genomic_DNA"/>
</dbReference>
<evidence type="ECO:0000256" key="1">
    <source>
        <dbReference type="ARBA" id="ARBA00000109"/>
    </source>
</evidence>
<dbReference type="Proteomes" id="UP000280444">
    <property type="component" value="Unassembled WGS sequence"/>
</dbReference>
<keyword evidence="3 9" id="KW-0698">rRNA processing</keyword>
<reference evidence="12 13" key="1">
    <citation type="submission" date="2018-11" db="EMBL/GenBank/DDBJ databases">
        <title>Genomes From Bacteria Associated with the Canine Oral Cavity: a Test Case for Automated Genome-Based Taxonomic Assignment.</title>
        <authorList>
            <person name="Coil D.A."/>
            <person name="Jospin G."/>
            <person name="Darling A.E."/>
            <person name="Wallis C."/>
            <person name="Davis I.J."/>
            <person name="Harris S."/>
            <person name="Eisen J.A."/>
            <person name="Holcombe L.J."/>
            <person name="O'Flynn C."/>
        </authorList>
    </citation>
    <scope>NUCLEOTIDE SEQUENCE [LARGE SCALE GENOMIC DNA]</scope>
    <source>
        <strain evidence="12 13">OH770</strain>
    </source>
</reference>
<dbReference type="Gene3D" id="1.10.1520.10">
    <property type="entry name" value="Ribonuclease III domain"/>
    <property type="match status" value="1"/>
</dbReference>
<keyword evidence="9" id="KW-0479">Metal-binding</keyword>
<feature type="binding site" evidence="9">
    <location>
        <position position="54"/>
    </location>
    <ligand>
        <name>Mg(2+)</name>
        <dbReference type="ChEBI" id="CHEBI:18420"/>
    </ligand>
</feature>
<gene>
    <name evidence="9 12" type="primary">rnc</name>
    <name evidence="12" type="ORF">EII11_01555</name>
</gene>
<evidence type="ECO:0000313" key="12">
    <source>
        <dbReference type="EMBL" id="RRC96361.1"/>
    </source>
</evidence>
<organism evidence="12 13">
    <name type="scientific">Schaalia canis</name>
    <dbReference type="NCBI Taxonomy" id="100469"/>
    <lineage>
        <taxon>Bacteria</taxon>
        <taxon>Bacillati</taxon>
        <taxon>Actinomycetota</taxon>
        <taxon>Actinomycetes</taxon>
        <taxon>Actinomycetales</taxon>
        <taxon>Actinomycetaceae</taxon>
        <taxon>Schaalia</taxon>
    </lineage>
</organism>
<comment type="similarity">
    <text evidence="2">Belongs to the ribonuclease III family.</text>
</comment>
<dbReference type="GO" id="GO:0006397">
    <property type="term" value="P:mRNA processing"/>
    <property type="evidence" value="ECO:0007669"/>
    <property type="project" value="UniProtKB-UniRule"/>
</dbReference>
<dbReference type="GO" id="GO:0046872">
    <property type="term" value="F:metal ion binding"/>
    <property type="evidence" value="ECO:0007669"/>
    <property type="project" value="UniProtKB-KW"/>
</dbReference>
<dbReference type="InterPro" id="IPR014720">
    <property type="entry name" value="dsRBD_dom"/>
</dbReference>
<sequence>MAKRSKLPQPPAEDLDALMALWGAAIPEDLLRLALTHRSYANEAGGLPNNERLEFLGDSVLSIVIAERLFHDYPQSSESELSRMRAATVSQTPLAQAARTLGLGDYIFLGKGEHLSGGRTKASILSDTFEALLGATYLTHGFEVAQKVILTHLAPMLDQAFVRGQTQDWKTSLIEYSRAQGWGEVSYVVTGEGPDHMRTFTAQVFIEGREGPQGMALDTSKKHAENLAARAALLALEPDFIRTQSPS</sequence>
<dbReference type="NCBIfam" id="TIGR02191">
    <property type="entry name" value="RNaseIII"/>
    <property type="match status" value="1"/>
</dbReference>
<keyword evidence="9" id="KW-0699">rRNA-binding</keyword>
<dbReference type="GO" id="GO:0005737">
    <property type="term" value="C:cytoplasm"/>
    <property type="evidence" value="ECO:0007669"/>
    <property type="project" value="UniProtKB-SubCell"/>
</dbReference>
<dbReference type="EC" id="3.1.26.3" evidence="9"/>
<proteinExistence type="inferred from homology"/>
<dbReference type="CDD" id="cd00593">
    <property type="entry name" value="RIBOc"/>
    <property type="match status" value="1"/>
</dbReference>
<comment type="subcellular location">
    <subcellularLocation>
        <location evidence="9">Cytoplasm</location>
    </subcellularLocation>
</comment>
<dbReference type="AlphaFoldDB" id="A0A3P1SGE8"/>
<dbReference type="PROSITE" id="PS50137">
    <property type="entry name" value="DS_RBD"/>
    <property type="match status" value="1"/>
</dbReference>
<dbReference type="PANTHER" id="PTHR11207:SF0">
    <property type="entry name" value="RIBONUCLEASE 3"/>
    <property type="match status" value="1"/>
</dbReference>
<feature type="binding site" evidence="9">
    <location>
        <position position="127"/>
    </location>
    <ligand>
        <name>Mg(2+)</name>
        <dbReference type="ChEBI" id="CHEBI:18420"/>
    </ligand>
</feature>
<dbReference type="GO" id="GO:0003725">
    <property type="term" value="F:double-stranded RNA binding"/>
    <property type="evidence" value="ECO:0007669"/>
    <property type="project" value="TreeGrafter"/>
</dbReference>
<comment type="subunit">
    <text evidence="9">Homodimer.</text>
</comment>
<evidence type="ECO:0000259" key="11">
    <source>
        <dbReference type="PROSITE" id="PS50142"/>
    </source>
</evidence>
<protein>
    <recommendedName>
        <fullName evidence="9">Ribonuclease 3</fullName>
        <ecNumber evidence="9">3.1.26.3</ecNumber>
    </recommendedName>
    <alternativeName>
        <fullName evidence="9">Ribonuclease III</fullName>
        <shortName evidence="9">RNase III</shortName>
    </alternativeName>
</protein>
<dbReference type="PROSITE" id="PS00517">
    <property type="entry name" value="RNASE_3_1"/>
    <property type="match status" value="1"/>
</dbReference>
<evidence type="ECO:0000256" key="7">
    <source>
        <dbReference type="ARBA" id="ARBA00022801"/>
    </source>
</evidence>
<feature type="active site" evidence="9">
    <location>
        <position position="130"/>
    </location>
</feature>
<keyword evidence="6 9" id="KW-0255">Endonuclease</keyword>
<comment type="caution">
    <text evidence="12">The sequence shown here is derived from an EMBL/GenBank/DDBJ whole genome shotgun (WGS) entry which is preliminary data.</text>
</comment>
<evidence type="ECO:0000256" key="5">
    <source>
        <dbReference type="ARBA" id="ARBA00022722"/>
    </source>
</evidence>
<evidence type="ECO:0000256" key="6">
    <source>
        <dbReference type="ARBA" id="ARBA00022759"/>
    </source>
</evidence>
<feature type="active site" evidence="9">
    <location>
        <position position="58"/>
    </location>
</feature>
<dbReference type="SUPFAM" id="SSF69065">
    <property type="entry name" value="RNase III domain-like"/>
    <property type="match status" value="1"/>
</dbReference>
<dbReference type="Gene3D" id="3.30.160.20">
    <property type="match status" value="1"/>
</dbReference>
<comment type="cofactor">
    <cofactor evidence="9">
        <name>Mg(2+)</name>
        <dbReference type="ChEBI" id="CHEBI:18420"/>
    </cofactor>
</comment>
<dbReference type="Pfam" id="PF14622">
    <property type="entry name" value="Ribonucleas_3_3"/>
    <property type="match status" value="1"/>
</dbReference>
<dbReference type="RefSeq" id="WP_124867870.1">
    <property type="nucleotide sequence ID" value="NZ_RQZF01000001.1"/>
</dbReference>